<dbReference type="PATRIC" id="fig|1886670.3.peg.1748"/>
<dbReference type="InterPro" id="IPR007263">
    <property type="entry name" value="DCC1-like"/>
</dbReference>
<feature type="region of interest" description="Disordered" evidence="1">
    <location>
        <begin position="1"/>
        <end position="24"/>
    </location>
</feature>
<dbReference type="EMBL" id="MDER01000034">
    <property type="protein sequence ID" value="ODP28743.1"/>
    <property type="molecule type" value="Genomic_DNA"/>
</dbReference>
<dbReference type="RefSeq" id="WP_083243427.1">
    <property type="nucleotide sequence ID" value="NZ_MDER01000034.1"/>
</dbReference>
<dbReference type="AlphaFoldDB" id="A0A1E3L505"/>
<proteinExistence type="predicted"/>
<feature type="compositionally biased region" description="Polar residues" evidence="1">
    <location>
        <begin position="1"/>
        <end position="13"/>
    </location>
</feature>
<dbReference type="Pfam" id="PF04134">
    <property type="entry name" value="DCC1-like"/>
    <property type="match status" value="1"/>
</dbReference>
<evidence type="ECO:0000256" key="1">
    <source>
        <dbReference type="SAM" id="MobiDB-lite"/>
    </source>
</evidence>
<dbReference type="STRING" id="1886670.PTI45_01719"/>
<dbReference type="Proteomes" id="UP000094578">
    <property type="component" value="Unassembled WGS sequence"/>
</dbReference>
<keyword evidence="3" id="KW-1185">Reference proteome</keyword>
<protein>
    <recommendedName>
        <fullName evidence="4">Thiol-disulfide oxidoreductase DCC</fullName>
    </recommendedName>
</protein>
<dbReference type="PANTHER" id="PTHR33639:SF2">
    <property type="entry name" value="DUF393 DOMAIN-CONTAINING PROTEIN"/>
    <property type="match status" value="1"/>
</dbReference>
<evidence type="ECO:0008006" key="4">
    <source>
        <dbReference type="Google" id="ProtNLM"/>
    </source>
</evidence>
<dbReference type="GO" id="GO:0015035">
    <property type="term" value="F:protein-disulfide reductase activity"/>
    <property type="evidence" value="ECO:0007669"/>
    <property type="project" value="InterPro"/>
</dbReference>
<evidence type="ECO:0000313" key="3">
    <source>
        <dbReference type="Proteomes" id="UP000094578"/>
    </source>
</evidence>
<name>A0A1E3L505_9BACL</name>
<comment type="caution">
    <text evidence="2">The sequence shown here is derived from an EMBL/GenBank/DDBJ whole genome shotgun (WGS) entry which is preliminary data.</text>
</comment>
<reference evidence="2 3" key="1">
    <citation type="submission" date="2016-08" db="EMBL/GenBank/DDBJ databases">
        <title>Genome sequencing of Paenibacillus sp. TI45-13ar, isolated from Korean traditional nuruk.</title>
        <authorList>
            <person name="Kim S.-J."/>
        </authorList>
    </citation>
    <scope>NUCLEOTIDE SEQUENCE [LARGE SCALE GENOMIC DNA]</scope>
    <source>
        <strain evidence="2 3">TI45-13ar</strain>
    </source>
</reference>
<organism evidence="2 3">
    <name type="scientific">Paenibacillus nuruki</name>
    <dbReference type="NCBI Taxonomy" id="1886670"/>
    <lineage>
        <taxon>Bacteria</taxon>
        <taxon>Bacillati</taxon>
        <taxon>Bacillota</taxon>
        <taxon>Bacilli</taxon>
        <taxon>Bacillales</taxon>
        <taxon>Paenibacillaceae</taxon>
        <taxon>Paenibacillus</taxon>
    </lineage>
</organism>
<dbReference type="InterPro" id="IPR052927">
    <property type="entry name" value="DCC_oxidoreductase"/>
</dbReference>
<dbReference type="PANTHER" id="PTHR33639">
    <property type="entry name" value="THIOL-DISULFIDE OXIDOREDUCTASE DCC"/>
    <property type="match status" value="1"/>
</dbReference>
<gene>
    <name evidence="2" type="ORF">PTI45_01719</name>
</gene>
<sequence>MENTNVATTSQAPVSKPGDPTDKTQAEVDQLIHGDHSIVLVDGVCHFCQGLTKIIIARDPKGKFHFASIQSEVGQELLKRGGISTDTMDTFVLIENGRYYTRSTGALRIARQLRFPWPIMFALILVPKPLRDAVYNYVAQNRYRWFGKADQCMLPSPEIRGRFID</sequence>
<accession>A0A1E3L505</accession>
<evidence type="ECO:0000313" key="2">
    <source>
        <dbReference type="EMBL" id="ODP28743.1"/>
    </source>
</evidence>